<dbReference type="GO" id="GO:0020037">
    <property type="term" value="F:heme binding"/>
    <property type="evidence" value="ECO:0007669"/>
    <property type="project" value="InterPro"/>
</dbReference>
<organism evidence="9 10">
    <name type="scientific">Actinoplanes awajinensis subsp. mycoplanecinus</name>
    <dbReference type="NCBI Taxonomy" id="135947"/>
    <lineage>
        <taxon>Bacteria</taxon>
        <taxon>Bacillati</taxon>
        <taxon>Actinomycetota</taxon>
        <taxon>Actinomycetes</taxon>
        <taxon>Micromonosporales</taxon>
        <taxon>Micromonosporaceae</taxon>
        <taxon>Actinoplanes</taxon>
    </lineage>
</organism>
<dbReference type="InterPro" id="IPR001128">
    <property type="entry name" value="Cyt_P450"/>
</dbReference>
<dbReference type="SUPFAM" id="SSF48264">
    <property type="entry name" value="Cytochrome P450"/>
    <property type="match status" value="1"/>
</dbReference>
<dbReference type="CDD" id="cd11029">
    <property type="entry name" value="CYP107-like"/>
    <property type="match status" value="1"/>
</dbReference>
<dbReference type="PANTHER" id="PTHR46696">
    <property type="entry name" value="P450, PUTATIVE (EUROFUNG)-RELATED"/>
    <property type="match status" value="1"/>
</dbReference>
<dbReference type="OrthoDB" id="4156795at2"/>
<evidence type="ECO:0000256" key="4">
    <source>
        <dbReference type="ARBA" id="ARBA00023002"/>
    </source>
</evidence>
<dbReference type="GO" id="GO:0017000">
    <property type="term" value="P:antibiotic biosynthetic process"/>
    <property type="evidence" value="ECO:0007669"/>
    <property type="project" value="UniProtKB-ARBA"/>
</dbReference>
<evidence type="ECO:0000256" key="2">
    <source>
        <dbReference type="ARBA" id="ARBA00022617"/>
    </source>
</evidence>
<evidence type="ECO:0000256" key="5">
    <source>
        <dbReference type="ARBA" id="ARBA00023004"/>
    </source>
</evidence>
<evidence type="ECO:0000256" key="6">
    <source>
        <dbReference type="ARBA" id="ARBA00023033"/>
    </source>
</evidence>
<dbReference type="InterPro" id="IPR017972">
    <property type="entry name" value="Cyt_P450_CS"/>
</dbReference>
<protein>
    <submittedName>
        <fullName evidence="9">Cytochrome</fullName>
    </submittedName>
</protein>
<evidence type="ECO:0000256" key="8">
    <source>
        <dbReference type="SAM" id="MobiDB-lite"/>
    </source>
</evidence>
<comment type="caution">
    <text evidence="9">The sequence shown here is derived from an EMBL/GenBank/DDBJ whole genome shotgun (WGS) entry which is preliminary data.</text>
</comment>
<reference evidence="9 10" key="1">
    <citation type="submission" date="2015-10" db="EMBL/GenBank/DDBJ databases">
        <authorList>
            <person name="Gilbert D.G."/>
        </authorList>
    </citation>
    <scope>NUCLEOTIDE SEQUENCE [LARGE SCALE GENOMIC DNA]</scope>
    <source>
        <strain evidence="9 10">NRRL B-16712</strain>
    </source>
</reference>
<dbReference type="GO" id="GO:0016705">
    <property type="term" value="F:oxidoreductase activity, acting on paired donors, with incorporation or reduction of molecular oxygen"/>
    <property type="evidence" value="ECO:0007669"/>
    <property type="project" value="InterPro"/>
</dbReference>
<evidence type="ECO:0000256" key="7">
    <source>
        <dbReference type="RuleBase" id="RU000461"/>
    </source>
</evidence>
<keyword evidence="10" id="KW-1185">Reference proteome</keyword>
<dbReference type="AlphaFoldDB" id="A0A101JD26"/>
<keyword evidence="6 7" id="KW-0503">Monooxygenase</keyword>
<keyword evidence="3 7" id="KW-0479">Metal-binding</keyword>
<evidence type="ECO:0000313" key="9">
    <source>
        <dbReference type="EMBL" id="KUL24515.1"/>
    </source>
</evidence>
<accession>A0A101JD26</accession>
<proteinExistence type="inferred from homology"/>
<dbReference type="PROSITE" id="PS00086">
    <property type="entry name" value="CYTOCHROME_P450"/>
    <property type="match status" value="1"/>
</dbReference>
<dbReference type="RefSeq" id="WP_067705128.1">
    <property type="nucleotide sequence ID" value="NZ_LLZH01000320.1"/>
</dbReference>
<evidence type="ECO:0000256" key="3">
    <source>
        <dbReference type="ARBA" id="ARBA00022723"/>
    </source>
</evidence>
<gene>
    <name evidence="9" type="ORF">ADL15_43330</name>
</gene>
<feature type="region of interest" description="Disordered" evidence="8">
    <location>
        <begin position="1"/>
        <end position="29"/>
    </location>
</feature>
<keyword evidence="4 7" id="KW-0560">Oxidoreductase</keyword>
<dbReference type="EMBL" id="LLZH01000320">
    <property type="protein sequence ID" value="KUL24515.1"/>
    <property type="molecule type" value="Genomic_DNA"/>
</dbReference>
<dbReference type="PRINTS" id="PR00359">
    <property type="entry name" value="BP450"/>
</dbReference>
<dbReference type="Pfam" id="PF00067">
    <property type="entry name" value="p450"/>
    <property type="match status" value="1"/>
</dbReference>
<dbReference type="Proteomes" id="UP000053244">
    <property type="component" value="Unassembled WGS sequence"/>
</dbReference>
<sequence length="409" mass="44564">MTRELVDLGDPAFQADPHPSYASWRGTGPVRRARLPSGLEAWLITRYDDARRALTDPRLSKKSFPMGSGQAGGGSRTAGTAPPAAMGPGIGAAISKHMLAVDPPDHTRLRRLVSAAFTGRRIEALRPRIEQIAAELLDGIEKEKKVDLIDAFAFPLPIQVICELLGVPAEDRDDFREWSNAVVAGSQAGPKLGPAIEAMVGYIHTLLAERRAKPGDDLLSGLIQVRDAEDRLTEEELSSMVFLLLVAGHETTVNLIGNGAYLLLRDRAEWERLGADRGLLPGAIEEFLRYEGPVETATFRVATEDVEIGGVTIPAGDPVVVSLLSANRDTDQYPDADELRLDRPNSHHLAFGHGIHYCLGAPLARLEAQIAFTALLDRHPDLRLDIPAEDLRWRPGLLLRGLEELPVSL</sequence>
<feature type="region of interest" description="Disordered" evidence="8">
    <location>
        <begin position="58"/>
        <end position="83"/>
    </location>
</feature>
<dbReference type="GO" id="GO:0004497">
    <property type="term" value="F:monooxygenase activity"/>
    <property type="evidence" value="ECO:0007669"/>
    <property type="project" value="UniProtKB-KW"/>
</dbReference>
<dbReference type="FunFam" id="1.10.630.10:FF:000018">
    <property type="entry name" value="Cytochrome P450 monooxygenase"/>
    <property type="match status" value="1"/>
</dbReference>
<dbReference type="Gene3D" id="1.10.630.10">
    <property type="entry name" value="Cytochrome P450"/>
    <property type="match status" value="1"/>
</dbReference>
<evidence type="ECO:0000313" key="10">
    <source>
        <dbReference type="Proteomes" id="UP000053244"/>
    </source>
</evidence>
<dbReference type="InterPro" id="IPR036396">
    <property type="entry name" value="Cyt_P450_sf"/>
</dbReference>
<evidence type="ECO:0000256" key="1">
    <source>
        <dbReference type="ARBA" id="ARBA00010617"/>
    </source>
</evidence>
<dbReference type="InterPro" id="IPR002397">
    <property type="entry name" value="Cyt_P450_B"/>
</dbReference>
<comment type="similarity">
    <text evidence="1 7">Belongs to the cytochrome P450 family.</text>
</comment>
<keyword evidence="5 7" id="KW-0408">Iron</keyword>
<name>A0A101JD26_9ACTN</name>
<dbReference type="PANTHER" id="PTHR46696:SF1">
    <property type="entry name" value="CYTOCHROME P450 YJIB-RELATED"/>
    <property type="match status" value="1"/>
</dbReference>
<keyword evidence="2 7" id="KW-0349">Heme</keyword>
<dbReference type="GO" id="GO:0005506">
    <property type="term" value="F:iron ion binding"/>
    <property type="evidence" value="ECO:0007669"/>
    <property type="project" value="InterPro"/>
</dbReference>